<evidence type="ECO:0000259" key="15">
    <source>
        <dbReference type="SMART" id="SM01024"/>
    </source>
</evidence>
<dbReference type="GO" id="GO:0005524">
    <property type="term" value="F:ATP binding"/>
    <property type="evidence" value="ECO:0007669"/>
    <property type="project" value="UniProtKB-KW"/>
</dbReference>
<feature type="domain" description="BCS1 N-terminal" evidence="15">
    <location>
        <begin position="65"/>
        <end position="276"/>
    </location>
</feature>
<evidence type="ECO:0000256" key="12">
    <source>
        <dbReference type="RuleBase" id="RU003651"/>
    </source>
</evidence>
<feature type="compositionally biased region" description="Basic residues" evidence="13">
    <location>
        <begin position="427"/>
        <end position="441"/>
    </location>
</feature>
<dbReference type="InterPro" id="IPR003593">
    <property type="entry name" value="AAA+_ATPase"/>
</dbReference>
<sequence length="644" mass="72622">MNVLTNQLPSLFGQPSMANITVNGTEFVNTFLSSASRASPLMQGFLFLYRILEERFGLDPSLVLTVLGLGWGFTKMSTQLYMAIMVFVDNYLRSSISVSENDSIYSHLMKWMSMQPAIKSDRYLMAQTEWTSAWENDDDDDLMSALSYTDGGDSEGQHKYLNFSNQAARSAPRYVPAMGATKFWHNGTYFRFTRKKESFINTGGFSAMKDLEEIKISCYGRSVLPLKQLLADAKALYYEDTHQRTTIYRPRAKEFRRDYNMWQQITSRPVRPMRTVVLDPKEKHEVLADINEYLHPSTPRWYASRGIPLRRGYLFHGPPGTGKTSFSFALAGVFGIDIYVISLQDVNVTEEDLAALFAKLPRRCIVLLEDIDTAGLKRSDDETDEKQKDDTETEENPGVKEEVAGPEKLTNGDTSKNEMVTNDEGKKKKKKKKSKKGRRKSAKDSDDSDSSSSSSSEDDYARTKKDKRKLRKKRMEKVAGSRGAGVATISMETISLSGLLNAIDGVASHEGRVLIMTTNKPESLDEALVRPGRVDLQVGFTNASQHQAMDLFMRMYEAVPPPRDLGPANTTSKDVDEWVDLKELKEIADKFGDMVPDLKFSPAEIQGFLLKRKKSPRRALEDAPAWIEATMKQKESKSKVLTVQ</sequence>
<dbReference type="PANTHER" id="PTHR23070">
    <property type="entry name" value="BCS1 AAA-TYPE ATPASE"/>
    <property type="match status" value="1"/>
</dbReference>
<dbReference type="InterPro" id="IPR003959">
    <property type="entry name" value="ATPase_AAA_core"/>
</dbReference>
<reference evidence="16" key="1">
    <citation type="submission" date="2022-10" db="EMBL/GenBank/DDBJ databases">
        <title>Determination and structural analysis of whole genome sequence of Sarocladium strictum F4-1.</title>
        <authorList>
            <person name="Hu L."/>
            <person name="Jiang Y."/>
        </authorList>
    </citation>
    <scope>NUCLEOTIDE SEQUENCE</scope>
    <source>
        <strain evidence="16">F4-1</strain>
    </source>
</reference>
<feature type="region of interest" description="Disordered" evidence="13">
    <location>
        <begin position="378"/>
        <end position="478"/>
    </location>
</feature>
<dbReference type="Pfam" id="PF25426">
    <property type="entry name" value="AAA_lid_BCS1"/>
    <property type="match status" value="1"/>
</dbReference>
<evidence type="ECO:0000256" key="9">
    <source>
        <dbReference type="ARBA" id="ARBA00023128"/>
    </source>
</evidence>
<evidence type="ECO:0000256" key="10">
    <source>
        <dbReference type="ARBA" id="ARBA00023136"/>
    </source>
</evidence>
<dbReference type="GO" id="GO:0016887">
    <property type="term" value="F:ATP hydrolysis activity"/>
    <property type="evidence" value="ECO:0007669"/>
    <property type="project" value="InterPro"/>
</dbReference>
<feature type="compositionally biased region" description="Basic residues" evidence="13">
    <location>
        <begin position="464"/>
        <end position="475"/>
    </location>
</feature>
<evidence type="ECO:0000256" key="7">
    <source>
        <dbReference type="ARBA" id="ARBA00022840"/>
    </source>
</evidence>
<evidence type="ECO:0000256" key="13">
    <source>
        <dbReference type="SAM" id="MobiDB-lite"/>
    </source>
</evidence>
<evidence type="ECO:0000256" key="3">
    <source>
        <dbReference type="ARBA" id="ARBA00022692"/>
    </source>
</evidence>
<dbReference type="SMART" id="SM01024">
    <property type="entry name" value="BCS1_N"/>
    <property type="match status" value="1"/>
</dbReference>
<evidence type="ECO:0000256" key="1">
    <source>
        <dbReference type="ARBA" id="ARBA00004434"/>
    </source>
</evidence>
<keyword evidence="9" id="KW-0496">Mitochondrion</keyword>
<dbReference type="InterPro" id="IPR027417">
    <property type="entry name" value="P-loop_NTPase"/>
</dbReference>
<organism evidence="16 17">
    <name type="scientific">Sarocladium strictum</name>
    <name type="common">Black bundle disease fungus</name>
    <name type="synonym">Acremonium strictum</name>
    <dbReference type="NCBI Taxonomy" id="5046"/>
    <lineage>
        <taxon>Eukaryota</taxon>
        <taxon>Fungi</taxon>
        <taxon>Dikarya</taxon>
        <taxon>Ascomycota</taxon>
        <taxon>Pezizomycotina</taxon>
        <taxon>Sordariomycetes</taxon>
        <taxon>Hypocreomycetidae</taxon>
        <taxon>Hypocreales</taxon>
        <taxon>Sarocladiaceae</taxon>
        <taxon>Sarocladium</taxon>
    </lineage>
</organism>
<evidence type="ECO:0000256" key="5">
    <source>
        <dbReference type="ARBA" id="ARBA00022792"/>
    </source>
</evidence>
<dbReference type="GO" id="GO:0005743">
    <property type="term" value="C:mitochondrial inner membrane"/>
    <property type="evidence" value="ECO:0007669"/>
    <property type="project" value="UniProtKB-SubCell"/>
</dbReference>
<proteinExistence type="inferred from homology"/>
<name>A0AA39GAK1_SARSR</name>
<comment type="subcellular location">
    <subcellularLocation>
        <location evidence="1">Mitochondrion inner membrane</location>
        <topology evidence="1">Single-pass membrane protein</topology>
    </subcellularLocation>
</comment>
<keyword evidence="5" id="KW-0999">Mitochondrion inner membrane</keyword>
<accession>A0AA39GAK1</accession>
<keyword evidence="6" id="KW-0378">Hydrolase</keyword>
<keyword evidence="8" id="KW-1133">Transmembrane helix</keyword>
<keyword evidence="3" id="KW-0812">Transmembrane</keyword>
<comment type="similarity">
    <text evidence="2">Belongs to the AAA ATPase family. BCS1 subfamily.</text>
</comment>
<evidence type="ECO:0000256" key="2">
    <source>
        <dbReference type="ARBA" id="ARBA00007448"/>
    </source>
</evidence>
<keyword evidence="4 12" id="KW-0547">Nucleotide-binding</keyword>
<feature type="compositionally biased region" description="Polar residues" evidence="13">
    <location>
        <begin position="411"/>
        <end position="420"/>
    </location>
</feature>
<dbReference type="InterPro" id="IPR057495">
    <property type="entry name" value="AAA_lid_BCS1"/>
</dbReference>
<evidence type="ECO:0000256" key="4">
    <source>
        <dbReference type="ARBA" id="ARBA00022741"/>
    </source>
</evidence>
<dbReference type="Proteomes" id="UP001175261">
    <property type="component" value="Unassembled WGS sequence"/>
</dbReference>
<gene>
    <name evidence="16" type="ORF">NLU13_9681</name>
</gene>
<keyword evidence="10" id="KW-0472">Membrane</keyword>
<protein>
    <submittedName>
        <fullName evidence="16">Uncharacterized protein</fullName>
    </submittedName>
</protein>
<evidence type="ECO:0000259" key="14">
    <source>
        <dbReference type="SMART" id="SM00382"/>
    </source>
</evidence>
<evidence type="ECO:0000256" key="11">
    <source>
        <dbReference type="ARBA" id="ARBA00048778"/>
    </source>
</evidence>
<evidence type="ECO:0000256" key="8">
    <source>
        <dbReference type="ARBA" id="ARBA00022989"/>
    </source>
</evidence>
<evidence type="ECO:0000313" key="16">
    <source>
        <dbReference type="EMBL" id="KAK0383770.1"/>
    </source>
</evidence>
<dbReference type="InterPro" id="IPR050747">
    <property type="entry name" value="Mitochondrial_chaperone_BCS1"/>
</dbReference>
<dbReference type="Gene3D" id="3.40.50.300">
    <property type="entry name" value="P-loop containing nucleotide triphosphate hydrolases"/>
    <property type="match status" value="1"/>
</dbReference>
<dbReference type="PROSITE" id="PS00674">
    <property type="entry name" value="AAA"/>
    <property type="match status" value="1"/>
</dbReference>
<dbReference type="AlphaFoldDB" id="A0AA39GAK1"/>
<dbReference type="InterPro" id="IPR014851">
    <property type="entry name" value="BCS1_N"/>
</dbReference>
<dbReference type="Pfam" id="PF08740">
    <property type="entry name" value="BCS1_N"/>
    <property type="match status" value="1"/>
</dbReference>
<feature type="domain" description="AAA+ ATPase" evidence="14">
    <location>
        <begin position="309"/>
        <end position="544"/>
    </location>
</feature>
<dbReference type="SMART" id="SM00382">
    <property type="entry name" value="AAA"/>
    <property type="match status" value="1"/>
</dbReference>
<evidence type="ECO:0000256" key="6">
    <source>
        <dbReference type="ARBA" id="ARBA00022801"/>
    </source>
</evidence>
<comment type="caution">
    <text evidence="16">The sequence shown here is derived from an EMBL/GenBank/DDBJ whole genome shotgun (WGS) entry which is preliminary data.</text>
</comment>
<keyword evidence="7 12" id="KW-0067">ATP-binding</keyword>
<dbReference type="SUPFAM" id="SSF52540">
    <property type="entry name" value="P-loop containing nucleoside triphosphate hydrolases"/>
    <property type="match status" value="1"/>
</dbReference>
<dbReference type="InterPro" id="IPR003960">
    <property type="entry name" value="ATPase_AAA_CS"/>
</dbReference>
<feature type="compositionally biased region" description="Basic and acidic residues" evidence="13">
    <location>
        <begin position="378"/>
        <end position="390"/>
    </location>
</feature>
<dbReference type="Pfam" id="PF00004">
    <property type="entry name" value="AAA"/>
    <property type="match status" value="2"/>
</dbReference>
<evidence type="ECO:0000313" key="17">
    <source>
        <dbReference type="Proteomes" id="UP001175261"/>
    </source>
</evidence>
<comment type="catalytic activity">
    <reaction evidence="11">
        <text>ATP + H2O = ADP + phosphate + H(+)</text>
        <dbReference type="Rhea" id="RHEA:13065"/>
        <dbReference type="ChEBI" id="CHEBI:15377"/>
        <dbReference type="ChEBI" id="CHEBI:15378"/>
        <dbReference type="ChEBI" id="CHEBI:30616"/>
        <dbReference type="ChEBI" id="CHEBI:43474"/>
        <dbReference type="ChEBI" id="CHEBI:456216"/>
    </reaction>
    <physiologicalReaction direction="left-to-right" evidence="11">
        <dbReference type="Rhea" id="RHEA:13066"/>
    </physiologicalReaction>
</comment>
<keyword evidence="17" id="KW-1185">Reference proteome</keyword>
<dbReference type="EMBL" id="JAPDFR010000009">
    <property type="protein sequence ID" value="KAK0383770.1"/>
    <property type="molecule type" value="Genomic_DNA"/>
</dbReference>